<evidence type="ECO:0000256" key="1">
    <source>
        <dbReference type="ARBA" id="ARBA00010396"/>
    </source>
</evidence>
<dbReference type="EMBL" id="CP023563">
    <property type="protein sequence ID" value="ATG52526.1"/>
    <property type="molecule type" value="Genomic_DNA"/>
</dbReference>
<dbReference type="EC" id="2.1.1.199" evidence="6"/>
<dbReference type="GO" id="GO:0070475">
    <property type="term" value="P:rRNA base methylation"/>
    <property type="evidence" value="ECO:0007669"/>
    <property type="project" value="UniProtKB-UniRule"/>
</dbReference>
<keyword evidence="8" id="KW-1185">Reference proteome</keyword>
<feature type="binding site" evidence="6">
    <location>
        <position position="93"/>
    </location>
    <ligand>
        <name>S-adenosyl-L-methionine</name>
        <dbReference type="ChEBI" id="CHEBI:59789"/>
    </ligand>
</feature>
<name>A0A291GRA4_9MICO</name>
<evidence type="ECO:0000313" key="7">
    <source>
        <dbReference type="EMBL" id="ATG52526.1"/>
    </source>
</evidence>
<proteinExistence type="inferred from homology"/>
<dbReference type="InterPro" id="IPR002903">
    <property type="entry name" value="RsmH"/>
</dbReference>
<evidence type="ECO:0000256" key="6">
    <source>
        <dbReference type="HAMAP-Rule" id="MF_01007"/>
    </source>
</evidence>
<dbReference type="NCBIfam" id="TIGR00006">
    <property type="entry name" value="16S rRNA (cytosine(1402)-N(4))-methyltransferase RsmH"/>
    <property type="match status" value="1"/>
</dbReference>
<keyword evidence="2 6" id="KW-0698">rRNA processing</keyword>
<dbReference type="PANTHER" id="PTHR11265:SF0">
    <property type="entry name" value="12S RRNA N4-METHYLCYTIDINE METHYLTRANSFERASE"/>
    <property type="match status" value="1"/>
</dbReference>
<dbReference type="InterPro" id="IPR023397">
    <property type="entry name" value="SAM-dep_MeTrfase_MraW_recog"/>
</dbReference>
<comment type="function">
    <text evidence="6">Specifically methylates the N4 position of cytidine in position 1402 (C1402) of 16S rRNA.</text>
</comment>
<dbReference type="OrthoDB" id="9806637at2"/>
<evidence type="ECO:0000256" key="4">
    <source>
        <dbReference type="ARBA" id="ARBA00022679"/>
    </source>
</evidence>
<evidence type="ECO:0000256" key="5">
    <source>
        <dbReference type="ARBA" id="ARBA00022691"/>
    </source>
</evidence>
<keyword evidence="5 6" id="KW-0949">S-adenosyl-L-methionine</keyword>
<comment type="similarity">
    <text evidence="1 6">Belongs to the methyltransferase superfamily. RsmH family.</text>
</comment>
<feature type="binding site" evidence="6">
    <location>
        <position position="114"/>
    </location>
    <ligand>
        <name>S-adenosyl-L-methionine</name>
        <dbReference type="ChEBI" id="CHEBI:59789"/>
    </ligand>
</feature>
<keyword evidence="6" id="KW-0963">Cytoplasm</keyword>
<sequence length="331" mass="35758">MDQTQSGRSAEDRHVPVLLDTSVQLLAPALQEPGAIHLDATVGMGGHASAVLRAAPGARLVGIDRDPQALVLARERLDRDGVGERATLVHATYDQIPEVLADLGLPGAHGVMMDLGLSSFQIDTTDRGFSYAVDAPLDMRMDPSSDGPTAADLLRDLPEAEIARILRDLGDERFAKRIARRLVEQRQEAPLTRSGQLVELLERAIPAASKASGGHPAKRTFQALRIAVNEELEILASAVESALDCLHLDGRIVVESYHSGEDRLVKTAFTRRTRSSAPPGFPVELEEHKPTFSPLVRGALQADDAERATNSRAASVRLRALTRTRPDQGAH</sequence>
<evidence type="ECO:0000256" key="3">
    <source>
        <dbReference type="ARBA" id="ARBA00022603"/>
    </source>
</evidence>
<dbReference type="Pfam" id="PF01795">
    <property type="entry name" value="Methyltransf_5"/>
    <property type="match status" value="1"/>
</dbReference>
<keyword evidence="3 6" id="KW-0489">Methyltransferase</keyword>
<feature type="binding site" evidence="6">
    <location>
        <position position="64"/>
    </location>
    <ligand>
        <name>S-adenosyl-L-methionine</name>
        <dbReference type="ChEBI" id="CHEBI:59789"/>
    </ligand>
</feature>
<dbReference type="KEGG" id="brz:CFK38_14115"/>
<dbReference type="GO" id="GO:0071424">
    <property type="term" value="F:rRNA (cytosine-N4-)-methyltransferase activity"/>
    <property type="evidence" value="ECO:0007669"/>
    <property type="project" value="UniProtKB-UniRule"/>
</dbReference>
<reference evidence="8" key="1">
    <citation type="submission" date="2017-09" db="EMBL/GenBank/DDBJ databases">
        <title>Brachybacterium sp. VM2412.</title>
        <authorList>
            <person name="Tak E.J."/>
            <person name="Bae J.-W."/>
        </authorList>
    </citation>
    <scope>NUCLEOTIDE SEQUENCE [LARGE SCALE GENOMIC DNA]</scope>
    <source>
        <strain evidence="8">VM2412</strain>
    </source>
</reference>
<dbReference type="RefSeq" id="WP_096803638.1">
    <property type="nucleotide sequence ID" value="NZ_CP023563.1"/>
</dbReference>
<dbReference type="Gene3D" id="1.10.150.170">
    <property type="entry name" value="Putative methyltransferase TM0872, insert domain"/>
    <property type="match status" value="1"/>
</dbReference>
<keyword evidence="4 6" id="KW-0808">Transferase</keyword>
<comment type="catalytic activity">
    <reaction evidence="6">
        <text>cytidine(1402) in 16S rRNA + S-adenosyl-L-methionine = N(4)-methylcytidine(1402) in 16S rRNA + S-adenosyl-L-homocysteine + H(+)</text>
        <dbReference type="Rhea" id="RHEA:42928"/>
        <dbReference type="Rhea" id="RHEA-COMP:10286"/>
        <dbReference type="Rhea" id="RHEA-COMP:10287"/>
        <dbReference type="ChEBI" id="CHEBI:15378"/>
        <dbReference type="ChEBI" id="CHEBI:57856"/>
        <dbReference type="ChEBI" id="CHEBI:59789"/>
        <dbReference type="ChEBI" id="CHEBI:74506"/>
        <dbReference type="ChEBI" id="CHEBI:82748"/>
        <dbReference type="EC" id="2.1.1.199"/>
    </reaction>
</comment>
<dbReference type="PANTHER" id="PTHR11265">
    <property type="entry name" value="S-ADENOSYL-METHYLTRANSFERASE MRAW"/>
    <property type="match status" value="1"/>
</dbReference>
<dbReference type="SUPFAM" id="SSF81799">
    <property type="entry name" value="Putative methyltransferase TM0872, insert domain"/>
    <property type="match status" value="1"/>
</dbReference>
<dbReference type="Gene3D" id="3.40.50.150">
    <property type="entry name" value="Vaccinia Virus protein VP39"/>
    <property type="match status" value="1"/>
</dbReference>
<feature type="binding site" evidence="6">
    <location>
        <begin position="45"/>
        <end position="47"/>
    </location>
    <ligand>
        <name>S-adenosyl-L-methionine</name>
        <dbReference type="ChEBI" id="CHEBI:59789"/>
    </ligand>
</feature>
<feature type="binding site" evidence="6">
    <location>
        <position position="121"/>
    </location>
    <ligand>
        <name>S-adenosyl-L-methionine</name>
        <dbReference type="ChEBI" id="CHEBI:59789"/>
    </ligand>
</feature>
<dbReference type="PIRSF" id="PIRSF004486">
    <property type="entry name" value="MraW"/>
    <property type="match status" value="1"/>
</dbReference>
<gene>
    <name evidence="6" type="primary">rsmH</name>
    <name evidence="7" type="ORF">CFK38_14115</name>
</gene>
<protein>
    <recommendedName>
        <fullName evidence="6">Ribosomal RNA small subunit methyltransferase H</fullName>
        <ecNumber evidence="6">2.1.1.199</ecNumber>
    </recommendedName>
    <alternativeName>
        <fullName evidence="6">16S rRNA m(4)C1402 methyltransferase</fullName>
    </alternativeName>
    <alternativeName>
        <fullName evidence="6">rRNA (cytosine-N(4)-)-methyltransferase RsmH</fullName>
    </alternativeName>
</protein>
<dbReference type="InterPro" id="IPR029063">
    <property type="entry name" value="SAM-dependent_MTases_sf"/>
</dbReference>
<dbReference type="Proteomes" id="UP000218165">
    <property type="component" value="Chromosome"/>
</dbReference>
<dbReference type="SUPFAM" id="SSF53335">
    <property type="entry name" value="S-adenosyl-L-methionine-dependent methyltransferases"/>
    <property type="match status" value="1"/>
</dbReference>
<evidence type="ECO:0000256" key="2">
    <source>
        <dbReference type="ARBA" id="ARBA00022552"/>
    </source>
</evidence>
<dbReference type="GO" id="GO:0005737">
    <property type="term" value="C:cytoplasm"/>
    <property type="evidence" value="ECO:0007669"/>
    <property type="project" value="UniProtKB-SubCell"/>
</dbReference>
<evidence type="ECO:0000313" key="8">
    <source>
        <dbReference type="Proteomes" id="UP000218165"/>
    </source>
</evidence>
<dbReference type="HAMAP" id="MF_01007">
    <property type="entry name" value="16SrRNA_methyltr_H"/>
    <property type="match status" value="1"/>
</dbReference>
<dbReference type="AlphaFoldDB" id="A0A291GRA4"/>
<comment type="subcellular location">
    <subcellularLocation>
        <location evidence="6">Cytoplasm</location>
    </subcellularLocation>
</comment>
<accession>A0A291GRA4</accession>
<organism evidence="7 8">
    <name type="scientific">Brachybacterium vulturis</name>
    <dbReference type="NCBI Taxonomy" id="2017484"/>
    <lineage>
        <taxon>Bacteria</taxon>
        <taxon>Bacillati</taxon>
        <taxon>Actinomycetota</taxon>
        <taxon>Actinomycetes</taxon>
        <taxon>Micrococcales</taxon>
        <taxon>Dermabacteraceae</taxon>
        <taxon>Brachybacterium</taxon>
    </lineage>
</organism>